<evidence type="ECO:0000256" key="1">
    <source>
        <dbReference type="SAM" id="MobiDB-lite"/>
    </source>
</evidence>
<feature type="region of interest" description="Disordered" evidence="1">
    <location>
        <begin position="50"/>
        <end position="82"/>
    </location>
</feature>
<dbReference type="PANTHER" id="PTHR33053:SF24">
    <property type="entry name" value="TRANSPOSASE DOMAIN-CONTAINING PROTEIN"/>
    <property type="match status" value="1"/>
</dbReference>
<dbReference type="PANTHER" id="PTHR33053">
    <property type="entry name" value="PROTEIN, PUTATIVE-RELATED"/>
    <property type="match status" value="1"/>
</dbReference>
<accession>A0ABQ8LAG4</accession>
<organism evidence="2 3">
    <name type="scientific">Labeo rohita</name>
    <name type="common">Indian major carp</name>
    <name type="synonym">Cyprinus rohita</name>
    <dbReference type="NCBI Taxonomy" id="84645"/>
    <lineage>
        <taxon>Eukaryota</taxon>
        <taxon>Metazoa</taxon>
        <taxon>Chordata</taxon>
        <taxon>Craniata</taxon>
        <taxon>Vertebrata</taxon>
        <taxon>Euteleostomi</taxon>
        <taxon>Actinopterygii</taxon>
        <taxon>Neopterygii</taxon>
        <taxon>Teleostei</taxon>
        <taxon>Ostariophysi</taxon>
        <taxon>Cypriniformes</taxon>
        <taxon>Cyprinidae</taxon>
        <taxon>Labeoninae</taxon>
        <taxon>Labeonini</taxon>
        <taxon>Labeo</taxon>
    </lineage>
</organism>
<reference evidence="2 3" key="1">
    <citation type="submission" date="2022-01" db="EMBL/GenBank/DDBJ databases">
        <title>A high-quality chromosome-level genome assembly of rohu carp, Labeo rohita.</title>
        <authorList>
            <person name="Arick M.A. II"/>
            <person name="Hsu C.-Y."/>
            <person name="Magbanua Z."/>
            <person name="Pechanova O."/>
            <person name="Grover C."/>
            <person name="Miller E."/>
            <person name="Thrash A."/>
            <person name="Ezzel L."/>
            <person name="Alam S."/>
            <person name="Benzie J."/>
            <person name="Hamilton M."/>
            <person name="Karsi A."/>
            <person name="Lawrence M.L."/>
            <person name="Peterson D.G."/>
        </authorList>
    </citation>
    <scope>NUCLEOTIDE SEQUENCE [LARGE SCALE GENOMIC DNA]</scope>
    <source>
        <strain evidence="3">BAU-BD-2019</strain>
        <tissue evidence="2">Blood</tissue>
    </source>
</reference>
<protein>
    <submittedName>
        <fullName evidence="2">Tolloid-like protein 2</fullName>
    </submittedName>
</protein>
<sequence>MERENWNITRSNLRKKAVKRVNQLFQSLNDEDISVEDNTAENNVEHEVVASGFDLPSNSGSESNEESESFDEDNHVDQEEDIPNNDLAGCLRDWATHFGVSLIALSALLTILKFHHPFLPKDARTLLKTQTCHSVASLASGSFYYFGIQKMFSHFFEKLTSVVQNQHSFKLQLNIDGLPVFKSSGIQFWPILGMLQGYSRKPVLIALFCGNSKPQSLSEYLNNLICELKSMSTGFVVNGKTFFLTVSSVICDAPARAFVKGIKSHNGYSGCDKCVQPGIYINNRMTFPELDANVRTDISFLNAEDEDHHLKHSPFCETSVPMVSGFPHDYMHLVCLGVMRRLLDLWVGACGKLRSRISSTQVKLISDKLVALRSLYLQNLLEGQGA</sequence>
<evidence type="ECO:0000313" key="2">
    <source>
        <dbReference type="EMBL" id="KAI2647722.1"/>
    </source>
</evidence>
<dbReference type="EMBL" id="JACTAM010000173">
    <property type="protein sequence ID" value="KAI2647722.1"/>
    <property type="molecule type" value="Genomic_DNA"/>
</dbReference>
<dbReference type="Proteomes" id="UP000830375">
    <property type="component" value="Unassembled WGS sequence"/>
</dbReference>
<comment type="caution">
    <text evidence="2">The sequence shown here is derived from an EMBL/GenBank/DDBJ whole genome shotgun (WGS) entry which is preliminary data.</text>
</comment>
<evidence type="ECO:0000313" key="3">
    <source>
        <dbReference type="Proteomes" id="UP000830375"/>
    </source>
</evidence>
<proteinExistence type="predicted"/>
<name>A0ABQ8LAG4_LABRO</name>
<keyword evidence="3" id="KW-1185">Reference proteome</keyword>
<gene>
    <name evidence="2" type="ORF">H4Q32_024128</name>
</gene>